<dbReference type="KEGG" id="gob:Gobs_3488"/>
<proteinExistence type="predicted"/>
<accession>D2SBH5</accession>
<dbReference type="HOGENOM" id="CLU_2206271_0_0_11"/>
<gene>
    <name evidence="1" type="ordered locus">Gobs_3488</name>
</gene>
<evidence type="ECO:0000313" key="2">
    <source>
        <dbReference type="Proteomes" id="UP000001382"/>
    </source>
</evidence>
<dbReference type="Proteomes" id="UP000001382">
    <property type="component" value="Chromosome"/>
</dbReference>
<reference evidence="1 2" key="1">
    <citation type="journal article" date="2010" name="Stand. Genomic Sci.">
        <title>Complete genome sequence of Geodermatophilus obscurus type strain (G-20).</title>
        <authorList>
            <person name="Ivanova N."/>
            <person name="Sikorski J."/>
            <person name="Jando M."/>
            <person name="Munk C."/>
            <person name="Lapidus A."/>
            <person name="Glavina Del Rio T."/>
            <person name="Copeland A."/>
            <person name="Tice H."/>
            <person name="Cheng J.-F."/>
            <person name="Lucas S."/>
            <person name="Chen F."/>
            <person name="Nolan M."/>
            <person name="Bruce D."/>
            <person name="Goodwin L."/>
            <person name="Pitluck S."/>
            <person name="Mavromatis K."/>
            <person name="Mikhailova N."/>
            <person name="Pati A."/>
            <person name="Chen A."/>
            <person name="Palaniappan K."/>
            <person name="Land M."/>
            <person name="Hauser L."/>
            <person name="Chang Y.-J."/>
            <person name="Jeffries C.D."/>
            <person name="Meincke L."/>
            <person name="Brettin T."/>
            <person name="Detter J.C."/>
            <person name="Detter J.C."/>
            <person name="Rohde M."/>
            <person name="Goeker M."/>
            <person name="Bristow J."/>
            <person name="Eisen J.A."/>
            <person name="Markowitz V."/>
            <person name="Hugenholtz P."/>
            <person name="Kyrpides N.C."/>
            <person name="Klenk H.-P."/>
        </authorList>
    </citation>
    <scope>NUCLEOTIDE SEQUENCE [LARGE SCALE GENOMIC DNA]</scope>
    <source>
        <strain evidence="2">ATCC 25078 / DSM 43160 / JCM 3152 / KCC A-0152 / KCTC 9177 / NBRC 13315 / NRRL B-3577 / G-20</strain>
    </source>
</reference>
<name>D2SBH5_GEOOG</name>
<dbReference type="AlphaFoldDB" id="D2SBH5"/>
<organism evidence="1 2">
    <name type="scientific">Geodermatophilus obscurus (strain ATCC 25078 / DSM 43160 / JCM 3152 / CCUG 61914 / KCC A-0152 / KCTC 9177 / NBRC 13315 / NRRL B-3577 / G-20)</name>
    <dbReference type="NCBI Taxonomy" id="526225"/>
    <lineage>
        <taxon>Bacteria</taxon>
        <taxon>Bacillati</taxon>
        <taxon>Actinomycetota</taxon>
        <taxon>Actinomycetes</taxon>
        <taxon>Geodermatophilales</taxon>
        <taxon>Geodermatophilaceae</taxon>
        <taxon>Geodermatophilus</taxon>
    </lineage>
</organism>
<dbReference type="EMBL" id="CP001867">
    <property type="protein sequence ID" value="ADB76082.1"/>
    <property type="molecule type" value="Genomic_DNA"/>
</dbReference>
<evidence type="ECO:0000313" key="1">
    <source>
        <dbReference type="EMBL" id="ADB76082.1"/>
    </source>
</evidence>
<keyword evidence="2" id="KW-1185">Reference proteome</keyword>
<dbReference type="GO" id="GO:0003677">
    <property type="term" value="F:DNA binding"/>
    <property type="evidence" value="ECO:0007669"/>
    <property type="project" value="InterPro"/>
</dbReference>
<dbReference type="SUPFAM" id="SSF47413">
    <property type="entry name" value="lambda repressor-like DNA-binding domains"/>
    <property type="match status" value="1"/>
</dbReference>
<evidence type="ECO:0008006" key="3">
    <source>
        <dbReference type="Google" id="ProtNLM"/>
    </source>
</evidence>
<dbReference type="InterPro" id="IPR010982">
    <property type="entry name" value="Lambda_DNA-bd_dom_sf"/>
</dbReference>
<protein>
    <recommendedName>
        <fullName evidence="3">HTH cro/C1-type domain-containing protein</fullName>
    </recommendedName>
</protein>
<sequence length="107" mass="12048">MASRYRTQTPLSFRKQPALQILREMDLTVRQAAQRTGTPYYTLRNILYGGTRATTGQRAALVALTGRSVEELFDAGSLVPRRSSERCRCNRCTLERARRAEDAGVVL</sequence>
<dbReference type="RefSeq" id="WP_012949511.1">
    <property type="nucleotide sequence ID" value="NC_013757.1"/>
</dbReference>
<reference evidence="2" key="2">
    <citation type="submission" date="2010-01" db="EMBL/GenBank/DDBJ databases">
        <title>The complete genome of Geodermatophilus obscurus DSM 43160.</title>
        <authorList>
            <consortium name="US DOE Joint Genome Institute (JGI-PGF)"/>
            <person name="Lucas S."/>
            <person name="Copeland A."/>
            <person name="Lapidus A."/>
            <person name="Glavina del Rio T."/>
            <person name="Dalin E."/>
            <person name="Tice H."/>
            <person name="Bruce D."/>
            <person name="Goodwin L."/>
            <person name="Pitluck S."/>
            <person name="Kyrpides N."/>
            <person name="Mavromatis K."/>
            <person name="Ivanova N."/>
            <person name="Munk A.C."/>
            <person name="Brettin T."/>
            <person name="Detter J.C."/>
            <person name="Han C."/>
            <person name="Larimer F."/>
            <person name="Land M."/>
            <person name="Hauser L."/>
            <person name="Markowitz V."/>
            <person name="Cheng J.-F."/>
            <person name="Hugenholtz P."/>
            <person name="Woyke T."/>
            <person name="Wu D."/>
            <person name="Jando M."/>
            <person name="Schneider S."/>
            <person name="Klenk H.-P."/>
            <person name="Eisen J.A."/>
        </authorList>
    </citation>
    <scope>NUCLEOTIDE SEQUENCE [LARGE SCALE GENOMIC DNA]</scope>
    <source>
        <strain evidence="2">ATCC 25078 / DSM 43160 / JCM 3152 / KCC A-0152 / KCTC 9177 / NBRC 13315 / NRRL B-3577 / G-20</strain>
    </source>
</reference>